<dbReference type="EMBL" id="VWNE01000034">
    <property type="protein sequence ID" value="KAA8478256.1"/>
    <property type="molecule type" value="Genomic_DNA"/>
</dbReference>
<name>A0A5M9GUI2_9SPHI</name>
<evidence type="ECO:0000313" key="4">
    <source>
        <dbReference type="Proteomes" id="UP000322918"/>
    </source>
</evidence>
<dbReference type="Proteomes" id="UP000322918">
    <property type="component" value="Unassembled WGS sequence"/>
</dbReference>
<evidence type="ECO:0000256" key="1">
    <source>
        <dbReference type="ARBA" id="ARBA00009477"/>
    </source>
</evidence>
<dbReference type="GO" id="GO:0015679">
    <property type="term" value="P:plasma membrane copper ion transport"/>
    <property type="evidence" value="ECO:0007669"/>
    <property type="project" value="TreeGrafter"/>
</dbReference>
<sequence length="395" mass="43426">MNSLTRIYLPFLLLGITLYSCGGKQAGDSAEQEAPVQKDTVAASVNKVSFTSEQYKLADIQTGQIEQRNLSSIIKLNGVIDVEPSSTASVSAPLGGYIRTAGLLPGEFVKKGQILARLENPEFISMQQEYLESIGKQEYLEQEYKRQQVLRQEDVNATKTFQQVSSDYKVIRAKIAGLEQQMLLAGLNSNAVKRSGQIVRTASLYAPISGYIKTSNVNIGKYAAPTDILFEIAGRDDLHLSLNAFERDMVKLRIGQNVKFSLASENNYDRTAKVFLIGQAAGENKQIPVHCHFSRQPGLVAGMYVKAWIETGTEKQSSVPTDAVVQLNGKDYVIVQTAQSDKGYEFTLEEVRKGVEQEGYTAISVSPGFDTATSRIVIKNAYAILSALKNAEEEE</sequence>
<dbReference type="PANTHER" id="PTHR30097:SF4">
    <property type="entry name" value="SLR6042 PROTEIN"/>
    <property type="match status" value="1"/>
</dbReference>
<accession>A0A5M9GUI2</accession>
<evidence type="ECO:0000313" key="3">
    <source>
        <dbReference type="EMBL" id="KAA8478256.1"/>
    </source>
</evidence>
<comment type="similarity">
    <text evidence="1">Belongs to the membrane fusion protein (MFP) (TC 8.A.1) family.</text>
</comment>
<dbReference type="PANTHER" id="PTHR30097">
    <property type="entry name" value="CATION EFFLUX SYSTEM PROTEIN CUSB"/>
    <property type="match status" value="1"/>
</dbReference>
<evidence type="ECO:0000256" key="2">
    <source>
        <dbReference type="ARBA" id="ARBA00022448"/>
    </source>
</evidence>
<keyword evidence="2" id="KW-0813">Transport</keyword>
<proteinExistence type="inferred from homology"/>
<dbReference type="GO" id="GO:0016020">
    <property type="term" value="C:membrane"/>
    <property type="evidence" value="ECO:0007669"/>
    <property type="project" value="InterPro"/>
</dbReference>
<dbReference type="Gene3D" id="2.40.50.100">
    <property type="match status" value="1"/>
</dbReference>
<organism evidence="3 4">
    <name type="scientific">Arcticibacter tournemirensis</name>
    <dbReference type="NCBI Taxonomy" id="699437"/>
    <lineage>
        <taxon>Bacteria</taxon>
        <taxon>Pseudomonadati</taxon>
        <taxon>Bacteroidota</taxon>
        <taxon>Sphingobacteriia</taxon>
        <taxon>Sphingobacteriales</taxon>
        <taxon>Sphingobacteriaceae</taxon>
        <taxon>Arcticibacter</taxon>
    </lineage>
</organism>
<keyword evidence="4" id="KW-1185">Reference proteome</keyword>
<dbReference type="NCBIfam" id="TIGR01730">
    <property type="entry name" value="RND_mfp"/>
    <property type="match status" value="1"/>
</dbReference>
<dbReference type="RefSeq" id="WP_141815022.1">
    <property type="nucleotide sequence ID" value="NZ_VFPL01000001.1"/>
</dbReference>
<dbReference type="GO" id="GO:0022857">
    <property type="term" value="F:transmembrane transporter activity"/>
    <property type="evidence" value="ECO:0007669"/>
    <property type="project" value="InterPro"/>
</dbReference>
<dbReference type="InterPro" id="IPR006143">
    <property type="entry name" value="RND_pump_MFP"/>
</dbReference>
<dbReference type="InterPro" id="IPR051909">
    <property type="entry name" value="MFP_Cation_Efflux"/>
</dbReference>
<protein>
    <submittedName>
        <fullName evidence="3">Efflux RND transporter periplasmic adaptor subunit</fullName>
    </submittedName>
</protein>
<reference evidence="3 4" key="1">
    <citation type="submission" date="2019-09" db="EMBL/GenBank/DDBJ databases">
        <title>Pararcticibacter amylolyticus gen. nov., sp. nov., isolated from a rottenly hemp rope, and reclassification of Pedobacter tournemirensis as Pararcticibacter tournemirensis comb. nov.</title>
        <authorList>
            <person name="Cai Y."/>
        </authorList>
    </citation>
    <scope>NUCLEOTIDE SEQUENCE [LARGE SCALE GENOMIC DNA]</scope>
    <source>
        <strain evidence="3 4">TF5-37.2-LB10</strain>
    </source>
</reference>
<gene>
    <name evidence="3" type="ORF">F1649_18140</name>
</gene>
<dbReference type="GO" id="GO:0060003">
    <property type="term" value="P:copper ion export"/>
    <property type="evidence" value="ECO:0007669"/>
    <property type="project" value="TreeGrafter"/>
</dbReference>
<dbReference type="OrthoDB" id="9814657at2"/>
<comment type="caution">
    <text evidence="3">The sequence shown here is derived from an EMBL/GenBank/DDBJ whole genome shotgun (WGS) entry which is preliminary data.</text>
</comment>
<dbReference type="AlphaFoldDB" id="A0A5M9GUI2"/>
<dbReference type="SUPFAM" id="SSF111369">
    <property type="entry name" value="HlyD-like secretion proteins"/>
    <property type="match status" value="1"/>
</dbReference>
<dbReference type="GO" id="GO:0030313">
    <property type="term" value="C:cell envelope"/>
    <property type="evidence" value="ECO:0007669"/>
    <property type="project" value="TreeGrafter"/>
</dbReference>
<dbReference type="Gene3D" id="2.40.30.170">
    <property type="match status" value="1"/>
</dbReference>
<dbReference type="PROSITE" id="PS51257">
    <property type="entry name" value="PROKAR_LIPOPROTEIN"/>
    <property type="match status" value="1"/>
</dbReference>
<dbReference type="Gene3D" id="1.10.287.470">
    <property type="entry name" value="Helix hairpin bin"/>
    <property type="match status" value="1"/>
</dbReference>